<dbReference type="PANTHER" id="PTHR11969:SF54">
    <property type="entry name" value="MAD-LIKE PROTEIN 1"/>
    <property type="match status" value="1"/>
</dbReference>
<keyword evidence="2" id="KW-0805">Transcription regulation</keyword>
<dbReference type="GO" id="GO:0046983">
    <property type="term" value="F:protein dimerization activity"/>
    <property type="evidence" value="ECO:0007669"/>
    <property type="project" value="InterPro"/>
</dbReference>
<evidence type="ECO:0000259" key="7">
    <source>
        <dbReference type="PROSITE" id="PS50888"/>
    </source>
</evidence>
<keyword evidence="8" id="KW-1185">Reference proteome</keyword>
<dbReference type="PROSITE" id="PS50888">
    <property type="entry name" value="BHLH"/>
    <property type="match status" value="1"/>
</dbReference>
<dbReference type="GO" id="GO:0000981">
    <property type="term" value="F:DNA-binding transcription factor activity, RNA polymerase II-specific"/>
    <property type="evidence" value="ECO:0007669"/>
    <property type="project" value="TreeGrafter"/>
</dbReference>
<evidence type="ECO:0000256" key="5">
    <source>
        <dbReference type="ARBA" id="ARBA00023242"/>
    </source>
</evidence>
<evidence type="ECO:0000256" key="2">
    <source>
        <dbReference type="ARBA" id="ARBA00023015"/>
    </source>
</evidence>
<dbReference type="SUPFAM" id="SSF47459">
    <property type="entry name" value="HLH, helix-loop-helix DNA-binding domain"/>
    <property type="match status" value="1"/>
</dbReference>
<dbReference type="InterPro" id="IPR011598">
    <property type="entry name" value="bHLH_dom"/>
</dbReference>
<accession>A0A1I8IVN5</accession>
<dbReference type="SMART" id="SM00353">
    <property type="entry name" value="HLH"/>
    <property type="match status" value="1"/>
</dbReference>
<evidence type="ECO:0000313" key="9">
    <source>
        <dbReference type="WBParaSite" id="maker-uti_cns_0017468-snap-gene-0.2-mRNA-1"/>
    </source>
</evidence>
<dbReference type="Pfam" id="PF00010">
    <property type="entry name" value="HLH"/>
    <property type="match status" value="1"/>
</dbReference>
<evidence type="ECO:0000256" key="1">
    <source>
        <dbReference type="ARBA" id="ARBA00004123"/>
    </source>
</evidence>
<dbReference type="AlphaFoldDB" id="A0A1I8IVN5"/>
<keyword evidence="5" id="KW-0539">Nucleus</keyword>
<reference evidence="9" key="1">
    <citation type="submission" date="2016-11" db="UniProtKB">
        <authorList>
            <consortium name="WormBaseParasite"/>
        </authorList>
    </citation>
    <scope>IDENTIFICATION</scope>
</reference>
<dbReference type="WBParaSite" id="maker-uti_cns_0017468-snap-gene-0.2-mRNA-1">
    <property type="protein sequence ID" value="maker-uti_cns_0017468-snap-gene-0.2-mRNA-1"/>
    <property type="gene ID" value="maker-uti_cns_0017468-snap-gene-0.2"/>
</dbReference>
<evidence type="ECO:0000256" key="3">
    <source>
        <dbReference type="ARBA" id="ARBA00023125"/>
    </source>
</evidence>
<keyword evidence="3" id="KW-0238">DNA-binding</keyword>
<keyword evidence="4" id="KW-0804">Transcription</keyword>
<dbReference type="PANTHER" id="PTHR11969">
    <property type="entry name" value="MAX DIMERIZATION, MAD"/>
    <property type="match status" value="1"/>
</dbReference>
<protein>
    <submittedName>
        <fullName evidence="9">BHLH domain-containing protein</fullName>
    </submittedName>
</protein>
<dbReference type="GO" id="GO:0005634">
    <property type="term" value="C:nucleus"/>
    <property type="evidence" value="ECO:0007669"/>
    <property type="project" value="UniProtKB-SubCell"/>
</dbReference>
<evidence type="ECO:0000256" key="4">
    <source>
        <dbReference type="ARBA" id="ARBA00023163"/>
    </source>
</evidence>
<name>A0A1I8IVN5_9PLAT</name>
<keyword evidence="6" id="KW-0175">Coiled coil</keyword>
<dbReference type="CDD" id="cd11401">
    <property type="entry name" value="bHLHzip_Mad"/>
    <property type="match status" value="1"/>
</dbReference>
<dbReference type="InterPro" id="IPR036638">
    <property type="entry name" value="HLH_DNA-bd_sf"/>
</dbReference>
<feature type="domain" description="BHLH" evidence="7">
    <location>
        <begin position="176"/>
        <end position="226"/>
    </location>
</feature>
<dbReference type="Proteomes" id="UP000095280">
    <property type="component" value="Unplaced"/>
</dbReference>
<sequence length="357" mass="39112">AAMRRIPWLCKSCTIGGAKGRRALQQLMQQQQFATQRCACACVKCVKPSTQTNTIVRQAILMKRNNDGLVLLYDAAMLLEQHSLGPIGPIPIVNANQSFSSHGIVKRSSKTADTVERAHGLTPAMPIVSMATDPTLQLRPNNYWSLASTSTIAAATASSASTFSPSPTKQRLSATTIRTSHNELEKIRRAKLRTSIDQLKSRLPALRGRVTMLTVLKRACTFVKDLEQKSEEQRAQLRQLERRRMELKMRRGQLTRLLRRLKKQAADAAGASSTSNQCRRLKAATSPVLKPQSLLRNSHLLLPDCPGWALRVTLTVAAAAAAAGSVNSPDSGYVSPQNAPSQTVPIVEFHSYIVRSV</sequence>
<feature type="coiled-coil region" evidence="6">
    <location>
        <begin position="223"/>
        <end position="264"/>
    </location>
</feature>
<evidence type="ECO:0000313" key="8">
    <source>
        <dbReference type="Proteomes" id="UP000095280"/>
    </source>
</evidence>
<evidence type="ECO:0000256" key="6">
    <source>
        <dbReference type="SAM" id="Coils"/>
    </source>
</evidence>
<dbReference type="GO" id="GO:0000978">
    <property type="term" value="F:RNA polymerase II cis-regulatory region sequence-specific DNA binding"/>
    <property type="evidence" value="ECO:0007669"/>
    <property type="project" value="TreeGrafter"/>
</dbReference>
<organism evidence="8 9">
    <name type="scientific">Macrostomum lignano</name>
    <dbReference type="NCBI Taxonomy" id="282301"/>
    <lineage>
        <taxon>Eukaryota</taxon>
        <taxon>Metazoa</taxon>
        <taxon>Spiralia</taxon>
        <taxon>Lophotrochozoa</taxon>
        <taxon>Platyhelminthes</taxon>
        <taxon>Rhabditophora</taxon>
        <taxon>Macrostomorpha</taxon>
        <taxon>Macrostomida</taxon>
        <taxon>Macrostomidae</taxon>
        <taxon>Macrostomum</taxon>
    </lineage>
</organism>
<comment type="subcellular location">
    <subcellularLocation>
        <location evidence="1">Nucleus</location>
    </subcellularLocation>
</comment>
<proteinExistence type="predicted"/>
<dbReference type="Gene3D" id="4.10.280.10">
    <property type="entry name" value="Helix-loop-helix DNA-binding domain"/>
    <property type="match status" value="1"/>
</dbReference>